<feature type="chain" id="PRO_5014869142" description="Secreted protein" evidence="2">
    <location>
        <begin position="17"/>
        <end position="231"/>
    </location>
</feature>
<accession>A0A2L0EIF3</accession>
<evidence type="ECO:0008006" key="5">
    <source>
        <dbReference type="Google" id="ProtNLM"/>
    </source>
</evidence>
<protein>
    <recommendedName>
        <fullName evidence="5">Secreted protein</fullName>
    </recommendedName>
</protein>
<dbReference type="AlphaFoldDB" id="A0A2L0EIF3"/>
<evidence type="ECO:0000256" key="2">
    <source>
        <dbReference type="SAM" id="SignalP"/>
    </source>
</evidence>
<dbReference type="RefSeq" id="WP_159396596.1">
    <property type="nucleotide sequence ID" value="NZ_CP012673.1"/>
</dbReference>
<sequence length="231" mass="22847">MTQRMPLLLVSIVVLACSPRSRTFTESTGGAADPSGGAGGAGGAGGTSGGGAEGAGDSCTVLSDCPAPAEPCQTSACVEGTCAVVPLPEGIEVAPEAGDCRRLVCDGDGAQVVLAADEPKDDGNPCTHDICQETMPAHPPRTGETCPGGVCDAGGRCVPSMCTGDLDCGVSTECYRYTCQGGLCMEGPVPAGTLCNALQDQCDEAGNCVDCFNSGGCGECCVCVSFTCVPA</sequence>
<dbReference type="OrthoDB" id="5520158at2"/>
<reference evidence="3 4" key="1">
    <citation type="submission" date="2015-09" db="EMBL/GenBank/DDBJ databases">
        <title>Sorangium comparison.</title>
        <authorList>
            <person name="Zaburannyi N."/>
            <person name="Bunk B."/>
            <person name="Overmann J."/>
            <person name="Mueller R."/>
        </authorList>
    </citation>
    <scope>NUCLEOTIDE SEQUENCE [LARGE SCALE GENOMIC DNA]</scope>
    <source>
        <strain evidence="3 4">So ce26</strain>
    </source>
</reference>
<evidence type="ECO:0000313" key="4">
    <source>
        <dbReference type="Proteomes" id="UP000238348"/>
    </source>
</evidence>
<evidence type="ECO:0000313" key="3">
    <source>
        <dbReference type="EMBL" id="AUX39083.1"/>
    </source>
</evidence>
<feature type="signal peptide" evidence="2">
    <location>
        <begin position="1"/>
        <end position="16"/>
    </location>
</feature>
<gene>
    <name evidence="3" type="ORF">SOCE26_004650</name>
</gene>
<name>A0A2L0EIF3_SORCE</name>
<evidence type="ECO:0000256" key="1">
    <source>
        <dbReference type="SAM" id="MobiDB-lite"/>
    </source>
</evidence>
<feature type="compositionally biased region" description="Gly residues" evidence="1">
    <location>
        <begin position="36"/>
        <end position="53"/>
    </location>
</feature>
<dbReference type="EMBL" id="CP012673">
    <property type="protein sequence ID" value="AUX39083.1"/>
    <property type="molecule type" value="Genomic_DNA"/>
</dbReference>
<feature type="region of interest" description="Disordered" evidence="1">
    <location>
        <begin position="24"/>
        <end position="53"/>
    </location>
</feature>
<organism evidence="3 4">
    <name type="scientific">Sorangium cellulosum</name>
    <name type="common">Polyangium cellulosum</name>
    <dbReference type="NCBI Taxonomy" id="56"/>
    <lineage>
        <taxon>Bacteria</taxon>
        <taxon>Pseudomonadati</taxon>
        <taxon>Myxococcota</taxon>
        <taxon>Polyangia</taxon>
        <taxon>Polyangiales</taxon>
        <taxon>Polyangiaceae</taxon>
        <taxon>Sorangium</taxon>
    </lineage>
</organism>
<proteinExistence type="predicted"/>
<dbReference type="PROSITE" id="PS51257">
    <property type="entry name" value="PROKAR_LIPOPROTEIN"/>
    <property type="match status" value="1"/>
</dbReference>
<keyword evidence="2" id="KW-0732">Signal</keyword>
<dbReference type="Proteomes" id="UP000238348">
    <property type="component" value="Chromosome"/>
</dbReference>